<evidence type="ECO:0000313" key="4">
    <source>
        <dbReference type="EMBL" id="OGK44840.1"/>
    </source>
</evidence>
<feature type="domain" description="CBS" evidence="3">
    <location>
        <begin position="130"/>
        <end position="188"/>
    </location>
</feature>
<evidence type="ECO:0000256" key="1">
    <source>
        <dbReference type="ARBA" id="ARBA00022737"/>
    </source>
</evidence>
<keyword evidence="2" id="KW-0129">CBS domain</keyword>
<keyword evidence="1" id="KW-0677">Repeat</keyword>
<dbReference type="PROSITE" id="PS51371">
    <property type="entry name" value="CBS"/>
    <property type="match status" value="3"/>
</dbReference>
<comment type="caution">
    <text evidence="4">The sequence shown here is derived from an EMBL/GenBank/DDBJ whole genome shotgun (WGS) entry which is preliminary data.</text>
</comment>
<accession>A0A1F7INE0</accession>
<dbReference type="InterPro" id="IPR051462">
    <property type="entry name" value="CBS_domain-containing"/>
</dbReference>
<evidence type="ECO:0000313" key="5">
    <source>
        <dbReference type="Proteomes" id="UP000179072"/>
    </source>
</evidence>
<dbReference type="EMBL" id="MGAK01000011">
    <property type="protein sequence ID" value="OGK44840.1"/>
    <property type="molecule type" value="Genomic_DNA"/>
</dbReference>
<gene>
    <name evidence="4" type="ORF">A2957_03020</name>
</gene>
<dbReference type="InterPro" id="IPR000644">
    <property type="entry name" value="CBS_dom"/>
</dbReference>
<evidence type="ECO:0000256" key="2">
    <source>
        <dbReference type="PROSITE-ProRule" id="PRU00703"/>
    </source>
</evidence>
<feature type="domain" description="CBS" evidence="3">
    <location>
        <begin position="210"/>
        <end position="267"/>
    </location>
</feature>
<dbReference type="PANTHER" id="PTHR48108">
    <property type="entry name" value="CBS DOMAIN-CONTAINING PROTEIN CBSX2, CHLOROPLASTIC"/>
    <property type="match status" value="1"/>
</dbReference>
<dbReference type="Proteomes" id="UP000179072">
    <property type="component" value="Unassembled WGS sequence"/>
</dbReference>
<dbReference type="AlphaFoldDB" id="A0A1F7INE0"/>
<name>A0A1F7INE0_9BACT</name>
<sequence>MHIDRIRKTENIIKTTPEASLSSVLGVLSSSHDAAFIFDNGEFIGVINPYHSLIKTSYPPKTKVKKALMTPPKLEISEGIDRAIRLMIESKIHYLPVFENRRFIGIISARRILLNIYNDKKFSLPLSEHIKKARQLITIKESDPLSIAISLFKDYKTSKLIVIGARGTIVGVLSHYDVINYLSSPKERLSFASRKGDKSSILDKPVKNFAKKNVLTLRPENTFNEAIDLILSKQIGSVIIAGSDKRPLDILTTKDIFTRYLDRPITMPLSINMQHVSQQSMKIIKSFSQIFGNMLGNRKDVKEVEMTIREKKQGGVFETITAITQKGKKKQVIREEGKNLSKVLKDIKKRSKSLISKD</sequence>
<dbReference type="Gene3D" id="3.10.580.10">
    <property type="entry name" value="CBS-domain"/>
    <property type="match status" value="2"/>
</dbReference>
<dbReference type="Pfam" id="PF00571">
    <property type="entry name" value="CBS"/>
    <property type="match status" value="3"/>
</dbReference>
<feature type="domain" description="CBS" evidence="3">
    <location>
        <begin position="64"/>
        <end position="122"/>
    </location>
</feature>
<dbReference type="InterPro" id="IPR046342">
    <property type="entry name" value="CBS_dom_sf"/>
</dbReference>
<evidence type="ECO:0000259" key="3">
    <source>
        <dbReference type="PROSITE" id="PS51371"/>
    </source>
</evidence>
<organism evidence="4 5">
    <name type="scientific">Candidatus Roizmanbacteria bacterium RIFCSPLOWO2_01_FULL_38_11</name>
    <dbReference type="NCBI Taxonomy" id="1802060"/>
    <lineage>
        <taxon>Bacteria</taxon>
        <taxon>Candidatus Roizmaniibacteriota</taxon>
    </lineage>
</organism>
<proteinExistence type="predicted"/>
<protein>
    <recommendedName>
        <fullName evidence="3">CBS domain-containing protein</fullName>
    </recommendedName>
</protein>
<dbReference type="STRING" id="1802060.A2957_03020"/>
<dbReference type="SUPFAM" id="SSF54631">
    <property type="entry name" value="CBS-domain pair"/>
    <property type="match status" value="2"/>
</dbReference>
<dbReference type="CDD" id="cd02205">
    <property type="entry name" value="CBS_pair_SF"/>
    <property type="match status" value="1"/>
</dbReference>
<dbReference type="SMART" id="SM00116">
    <property type="entry name" value="CBS"/>
    <property type="match status" value="3"/>
</dbReference>
<dbReference type="PANTHER" id="PTHR48108:SF26">
    <property type="entry name" value="CBS DOMAIN-CONTAINING PROTEIN DDB_G0289609"/>
    <property type="match status" value="1"/>
</dbReference>
<reference evidence="4 5" key="1">
    <citation type="journal article" date="2016" name="Nat. Commun.">
        <title>Thousands of microbial genomes shed light on interconnected biogeochemical processes in an aquifer system.</title>
        <authorList>
            <person name="Anantharaman K."/>
            <person name="Brown C.T."/>
            <person name="Hug L.A."/>
            <person name="Sharon I."/>
            <person name="Castelle C.J."/>
            <person name="Probst A.J."/>
            <person name="Thomas B.C."/>
            <person name="Singh A."/>
            <person name="Wilkins M.J."/>
            <person name="Karaoz U."/>
            <person name="Brodie E.L."/>
            <person name="Williams K.H."/>
            <person name="Hubbard S.S."/>
            <person name="Banfield J.F."/>
        </authorList>
    </citation>
    <scope>NUCLEOTIDE SEQUENCE [LARGE SCALE GENOMIC DNA]</scope>
</reference>